<dbReference type="AlphaFoldDB" id="A0A4R7KSU4"/>
<dbReference type="SUPFAM" id="SSF52540">
    <property type="entry name" value="P-loop containing nucleoside triphosphate hydrolases"/>
    <property type="match status" value="1"/>
</dbReference>
<dbReference type="EMBL" id="SOAZ01000010">
    <property type="protein sequence ID" value="TDT60918.1"/>
    <property type="molecule type" value="Genomic_DNA"/>
</dbReference>
<name>A0A4R7KSU4_9CLOT</name>
<organism evidence="1 2">
    <name type="scientific">Fonticella tunisiensis</name>
    <dbReference type="NCBI Taxonomy" id="1096341"/>
    <lineage>
        <taxon>Bacteria</taxon>
        <taxon>Bacillati</taxon>
        <taxon>Bacillota</taxon>
        <taxon>Clostridia</taxon>
        <taxon>Eubacteriales</taxon>
        <taxon>Clostridiaceae</taxon>
        <taxon>Fonticella</taxon>
    </lineage>
</organism>
<gene>
    <name evidence="1" type="ORF">EDD71_11035</name>
</gene>
<accession>A0A4R7KSU4</accession>
<dbReference type="InterPro" id="IPR027417">
    <property type="entry name" value="P-loop_NTPase"/>
</dbReference>
<evidence type="ECO:0000313" key="2">
    <source>
        <dbReference type="Proteomes" id="UP000295325"/>
    </source>
</evidence>
<keyword evidence="2" id="KW-1185">Reference proteome</keyword>
<dbReference type="Gene3D" id="3.40.50.300">
    <property type="entry name" value="P-loop containing nucleotide triphosphate hydrolases"/>
    <property type="match status" value="1"/>
</dbReference>
<sequence>MKKNSEYSTLIIRYNKQNGVIKMIQVLAGEKGAGKTKKLFSIANELSQQSKGHLVYISNNSEGIFELSPLVRLIDTSQFPISSYDSFTGFIFGVISQDYDIEVILIDNLTSILNEDREALFKFLSFAKKVSDDYGIKLILGVKGRSEALKDIEAEYIAV</sequence>
<protein>
    <submittedName>
        <fullName evidence="1">Uncharacterized protein</fullName>
    </submittedName>
</protein>
<proteinExistence type="predicted"/>
<dbReference type="Proteomes" id="UP000295325">
    <property type="component" value="Unassembled WGS sequence"/>
</dbReference>
<comment type="caution">
    <text evidence="1">The sequence shown here is derived from an EMBL/GenBank/DDBJ whole genome shotgun (WGS) entry which is preliminary data.</text>
</comment>
<evidence type="ECO:0000313" key="1">
    <source>
        <dbReference type="EMBL" id="TDT60918.1"/>
    </source>
</evidence>
<reference evidence="1 2" key="1">
    <citation type="submission" date="2019-03" db="EMBL/GenBank/DDBJ databases">
        <title>Genomic Encyclopedia of Type Strains, Phase IV (KMG-IV): sequencing the most valuable type-strain genomes for metagenomic binning, comparative biology and taxonomic classification.</title>
        <authorList>
            <person name="Goeker M."/>
        </authorList>
    </citation>
    <scope>NUCLEOTIDE SEQUENCE [LARGE SCALE GENOMIC DNA]</scope>
    <source>
        <strain evidence="1 2">DSM 24455</strain>
    </source>
</reference>